<dbReference type="AlphaFoldDB" id="A0AAD7KFX9"/>
<feature type="compositionally biased region" description="Low complexity" evidence="1">
    <location>
        <begin position="13"/>
        <end position="25"/>
    </location>
</feature>
<sequence>MSASSSKGKGKELATASPLPGPSSGSANPAASLSALWAYLLPALNHIVKSPTNTPDKAPAIDIGFYAGIHTACYNYFTSQSETKSSAQARTAEPSGTDLYEQLDKYYIDAAREVILGAPQDDSTLIHYIVPCFNRFSAGAMSVNRLLNYINRHYVRRAQDEDKGWLRLNDVLESVAKTITADDSREKISERLKEKRTDELKQWGYKPDGSGATMASAEACAEAASPPDRIISVSSLAHRRFRTEVFEPLLAVPVVKGTKAKNKKIPKATKTTGIPLPKGRLARAVKELLESKGGDEEERVRLVRDLAAALRLVGVRPDHPLRKRLDRFLQNV</sequence>
<comment type="caution">
    <text evidence="2">The sequence shown here is derived from an EMBL/GenBank/DDBJ whole genome shotgun (WGS) entry which is preliminary data.</text>
</comment>
<feature type="region of interest" description="Disordered" evidence="1">
    <location>
        <begin position="1"/>
        <end position="25"/>
    </location>
</feature>
<evidence type="ECO:0000313" key="3">
    <source>
        <dbReference type="Proteomes" id="UP001215598"/>
    </source>
</evidence>
<reference evidence="2" key="1">
    <citation type="submission" date="2023-03" db="EMBL/GenBank/DDBJ databases">
        <title>Massive genome expansion in bonnet fungi (Mycena s.s.) driven by repeated elements and novel gene families across ecological guilds.</title>
        <authorList>
            <consortium name="Lawrence Berkeley National Laboratory"/>
            <person name="Harder C.B."/>
            <person name="Miyauchi S."/>
            <person name="Viragh M."/>
            <person name="Kuo A."/>
            <person name="Thoen E."/>
            <person name="Andreopoulos B."/>
            <person name="Lu D."/>
            <person name="Skrede I."/>
            <person name="Drula E."/>
            <person name="Henrissat B."/>
            <person name="Morin E."/>
            <person name="Kohler A."/>
            <person name="Barry K."/>
            <person name="LaButti K."/>
            <person name="Morin E."/>
            <person name="Salamov A."/>
            <person name="Lipzen A."/>
            <person name="Mereny Z."/>
            <person name="Hegedus B."/>
            <person name="Baldrian P."/>
            <person name="Stursova M."/>
            <person name="Weitz H."/>
            <person name="Taylor A."/>
            <person name="Grigoriev I.V."/>
            <person name="Nagy L.G."/>
            <person name="Martin F."/>
            <person name="Kauserud H."/>
        </authorList>
    </citation>
    <scope>NUCLEOTIDE SEQUENCE</scope>
    <source>
        <strain evidence="2">CBHHK182m</strain>
    </source>
</reference>
<name>A0AAD7KFX9_9AGAR</name>
<dbReference type="Proteomes" id="UP001215598">
    <property type="component" value="Unassembled WGS sequence"/>
</dbReference>
<evidence type="ECO:0000256" key="1">
    <source>
        <dbReference type="SAM" id="MobiDB-lite"/>
    </source>
</evidence>
<dbReference type="InterPro" id="IPR016159">
    <property type="entry name" value="Cullin_repeat-like_dom_sf"/>
</dbReference>
<keyword evidence="3" id="KW-1185">Reference proteome</keyword>
<evidence type="ECO:0000313" key="2">
    <source>
        <dbReference type="EMBL" id="KAJ7784689.1"/>
    </source>
</evidence>
<dbReference type="SUPFAM" id="SSF74788">
    <property type="entry name" value="Cullin repeat-like"/>
    <property type="match status" value="1"/>
</dbReference>
<organism evidence="2 3">
    <name type="scientific">Mycena metata</name>
    <dbReference type="NCBI Taxonomy" id="1033252"/>
    <lineage>
        <taxon>Eukaryota</taxon>
        <taxon>Fungi</taxon>
        <taxon>Dikarya</taxon>
        <taxon>Basidiomycota</taxon>
        <taxon>Agaricomycotina</taxon>
        <taxon>Agaricomycetes</taxon>
        <taxon>Agaricomycetidae</taxon>
        <taxon>Agaricales</taxon>
        <taxon>Marasmiineae</taxon>
        <taxon>Mycenaceae</taxon>
        <taxon>Mycena</taxon>
    </lineage>
</organism>
<accession>A0AAD7KFX9</accession>
<proteinExistence type="predicted"/>
<dbReference type="EMBL" id="JARKIB010000002">
    <property type="protein sequence ID" value="KAJ7784689.1"/>
    <property type="molecule type" value="Genomic_DNA"/>
</dbReference>
<protein>
    <submittedName>
        <fullName evidence="2">Uncharacterized protein</fullName>
    </submittedName>
</protein>
<dbReference type="Gene3D" id="1.20.1310.10">
    <property type="entry name" value="Cullin Repeats"/>
    <property type="match status" value="1"/>
</dbReference>
<gene>
    <name evidence="2" type="ORF">B0H16DRAFT_1296086</name>
</gene>